<accession>A0A645HD58</accession>
<organism evidence="1">
    <name type="scientific">bioreactor metagenome</name>
    <dbReference type="NCBI Taxonomy" id="1076179"/>
    <lineage>
        <taxon>unclassified sequences</taxon>
        <taxon>metagenomes</taxon>
        <taxon>ecological metagenomes</taxon>
    </lineage>
</organism>
<comment type="caution">
    <text evidence="1">The sequence shown here is derived from an EMBL/GenBank/DDBJ whole genome shotgun (WGS) entry which is preliminary data.</text>
</comment>
<name>A0A645HD58_9ZZZZ</name>
<dbReference type="AlphaFoldDB" id="A0A645HD58"/>
<protein>
    <submittedName>
        <fullName evidence="1">Uncharacterized protein</fullName>
    </submittedName>
</protein>
<proteinExistence type="predicted"/>
<sequence length="98" mass="9588">MFAVQLQQGIAIGLGAACVLDGDKAAATGAVVHGHALFPALGQLFANDAQYGIGTAAHGKGRDHGHGAIGIAGGITLGQRLAGCGQHSGGGNYCFDSC</sequence>
<evidence type="ECO:0000313" key="1">
    <source>
        <dbReference type="EMBL" id="MPN36961.1"/>
    </source>
</evidence>
<dbReference type="EMBL" id="VSSQ01091393">
    <property type="protein sequence ID" value="MPN36961.1"/>
    <property type="molecule type" value="Genomic_DNA"/>
</dbReference>
<reference evidence="1" key="1">
    <citation type="submission" date="2019-08" db="EMBL/GenBank/DDBJ databases">
        <authorList>
            <person name="Kucharzyk K."/>
            <person name="Murdoch R.W."/>
            <person name="Higgins S."/>
            <person name="Loffler F."/>
        </authorList>
    </citation>
    <scope>NUCLEOTIDE SEQUENCE</scope>
</reference>
<gene>
    <name evidence="1" type="ORF">SDC9_184473</name>
</gene>